<proteinExistence type="evidence at transcript level"/>
<sequence>MAVEGQIHTALAESHLSLLTCAVAQLAALSPWRARPPLLHCAEQFPAELLSSHAAPSLLPPATRCLSQLAGRRVLLLPSAWIKLLPPAMSSSPSTDTFCSATCHGARPAPVSMTGVPKLLPCASRFSLAQLAPCSPRALGSSLNRAMATLDRSFPARQLPCARLCSSSWWGRGVATSCASRQPS</sequence>
<name>C4J0M2_MAIZE</name>
<dbReference type="KEGG" id="zma:100384854"/>
<dbReference type="AlphaFoldDB" id="C4J0M2"/>
<dbReference type="EMBL" id="BT084369">
    <property type="protein sequence ID" value="ACR34722.1"/>
    <property type="molecule type" value="mRNA"/>
</dbReference>
<dbReference type="GeneID" id="100384854"/>
<evidence type="ECO:0000313" key="1">
    <source>
        <dbReference type="EMBL" id="ACR34722.1"/>
    </source>
</evidence>
<protein>
    <submittedName>
        <fullName evidence="1">Uncharacterized protein</fullName>
    </submittedName>
</protein>
<accession>C4J0M2</accession>
<organism evidence="1">
    <name type="scientific">Zea mays</name>
    <name type="common">Maize</name>
    <dbReference type="NCBI Taxonomy" id="4577"/>
    <lineage>
        <taxon>Eukaryota</taxon>
        <taxon>Viridiplantae</taxon>
        <taxon>Streptophyta</taxon>
        <taxon>Embryophyta</taxon>
        <taxon>Tracheophyta</taxon>
        <taxon>Spermatophyta</taxon>
        <taxon>Magnoliopsida</taxon>
        <taxon>Liliopsida</taxon>
        <taxon>Poales</taxon>
        <taxon>Poaceae</taxon>
        <taxon>PACMAD clade</taxon>
        <taxon>Panicoideae</taxon>
        <taxon>Andropogonodae</taxon>
        <taxon>Andropogoneae</taxon>
        <taxon>Tripsacinae</taxon>
        <taxon>Zea</taxon>
    </lineage>
</organism>
<reference evidence="1" key="1">
    <citation type="journal article" date="2009" name="PLoS Genet.">
        <title>Sequencing, mapping, and analysis of 27,455 maize full-length cDNAs.</title>
        <authorList>
            <person name="Soderlund C."/>
            <person name="Descour A."/>
            <person name="Kudrna D."/>
            <person name="Bomhoff M."/>
            <person name="Boyd L."/>
            <person name="Currie J."/>
            <person name="Angelova A."/>
            <person name="Collura K."/>
            <person name="Wissotski M."/>
            <person name="Ashley E."/>
            <person name="Morrow D."/>
            <person name="Fernandes J."/>
            <person name="Walbot V."/>
            <person name="Yu Y."/>
        </authorList>
    </citation>
    <scope>NUCLEOTIDE SEQUENCE</scope>
    <source>
        <strain evidence="1">B73</strain>
    </source>
</reference>
<dbReference type="RefSeq" id="NP_001170761.1">
    <property type="nucleotide sequence ID" value="NM_001177290.2"/>
</dbReference>
<dbReference type="HOGENOM" id="CLU_1470249_0_0_1"/>